<keyword evidence="4" id="KW-1185">Reference proteome</keyword>
<dbReference type="Pfam" id="PF07859">
    <property type="entry name" value="Abhydrolase_3"/>
    <property type="match status" value="1"/>
</dbReference>
<dbReference type="SUPFAM" id="SSF53474">
    <property type="entry name" value="alpha/beta-Hydrolases"/>
    <property type="match status" value="1"/>
</dbReference>
<feature type="domain" description="Alpha/beta hydrolase fold-3" evidence="2">
    <location>
        <begin position="84"/>
        <end position="165"/>
    </location>
</feature>
<evidence type="ECO:0000313" key="3">
    <source>
        <dbReference type="EMBL" id="MCZ4282696.1"/>
    </source>
</evidence>
<dbReference type="Proteomes" id="UP001069802">
    <property type="component" value="Unassembled WGS sequence"/>
</dbReference>
<dbReference type="Gene3D" id="3.40.50.1820">
    <property type="entry name" value="alpha/beta hydrolase"/>
    <property type="match status" value="1"/>
</dbReference>
<dbReference type="EMBL" id="JAPWGY010000009">
    <property type="protein sequence ID" value="MCZ4282696.1"/>
    <property type="molecule type" value="Genomic_DNA"/>
</dbReference>
<gene>
    <name evidence="3" type="ORF">O4H49_18065</name>
</gene>
<protein>
    <submittedName>
        <fullName evidence="3">Alpha/beta hydrolase</fullName>
    </submittedName>
</protein>
<proteinExistence type="predicted"/>
<dbReference type="InterPro" id="IPR029058">
    <property type="entry name" value="AB_hydrolase_fold"/>
</dbReference>
<dbReference type="RefSeq" id="WP_269424840.1">
    <property type="nucleotide sequence ID" value="NZ_JAPWGY010000009.1"/>
</dbReference>
<reference evidence="3" key="1">
    <citation type="submission" date="2022-12" db="EMBL/GenBank/DDBJ databases">
        <title>Bacterial isolates from different developmental stages of Nematostella vectensis.</title>
        <authorList>
            <person name="Fraune S."/>
        </authorList>
    </citation>
    <scope>NUCLEOTIDE SEQUENCE</scope>
    <source>
        <strain evidence="3">G21630-S1</strain>
    </source>
</reference>
<evidence type="ECO:0000259" key="2">
    <source>
        <dbReference type="Pfam" id="PF07859"/>
    </source>
</evidence>
<sequence length="290" mass="31398">MKKDLPIFTDWNDAYDNAGHIDGAREYPPRWNALAWSFREEMSAAGRAELDLVYGTGPRNKLDLFLPAAQSTAQPHVPPKGLAVFVHGGFWKAFDKSSWSHLARGAVEQGWAVCLPSYSLAPDARISVMTQEIAAAIACAAEKISGPLHLAGHSAGGHLVSRMVCADSPLPPAIRQRLGHVLSISGLHDLRPLLHADMNQILQLDEAEATAESAALQRPLETCPLTCWVGAEERPAFLLQNDLLATVWAGLGQPTSIVHDAGKHHFNVIDALADPRSELTRCFLGKRSGT</sequence>
<keyword evidence="1 3" id="KW-0378">Hydrolase</keyword>
<name>A0ABT4LNR6_9PROT</name>
<comment type="caution">
    <text evidence="3">The sequence shown here is derived from an EMBL/GenBank/DDBJ whole genome shotgun (WGS) entry which is preliminary data.</text>
</comment>
<evidence type="ECO:0000313" key="4">
    <source>
        <dbReference type="Proteomes" id="UP001069802"/>
    </source>
</evidence>
<dbReference type="InterPro" id="IPR013094">
    <property type="entry name" value="AB_hydrolase_3"/>
</dbReference>
<organism evidence="3 4">
    <name type="scientific">Kiloniella laminariae</name>
    <dbReference type="NCBI Taxonomy" id="454162"/>
    <lineage>
        <taxon>Bacteria</taxon>
        <taxon>Pseudomonadati</taxon>
        <taxon>Pseudomonadota</taxon>
        <taxon>Alphaproteobacteria</taxon>
        <taxon>Rhodospirillales</taxon>
        <taxon>Kiloniellaceae</taxon>
        <taxon>Kiloniella</taxon>
    </lineage>
</organism>
<dbReference type="PANTHER" id="PTHR48081:SF33">
    <property type="entry name" value="KYNURENINE FORMAMIDASE"/>
    <property type="match status" value="1"/>
</dbReference>
<dbReference type="GO" id="GO:0016787">
    <property type="term" value="F:hydrolase activity"/>
    <property type="evidence" value="ECO:0007669"/>
    <property type="project" value="UniProtKB-KW"/>
</dbReference>
<evidence type="ECO:0000256" key="1">
    <source>
        <dbReference type="ARBA" id="ARBA00022801"/>
    </source>
</evidence>
<accession>A0ABT4LNR6</accession>
<dbReference type="PANTHER" id="PTHR48081">
    <property type="entry name" value="AB HYDROLASE SUPERFAMILY PROTEIN C4A8.06C"/>
    <property type="match status" value="1"/>
</dbReference>
<dbReference type="InterPro" id="IPR050300">
    <property type="entry name" value="GDXG_lipolytic_enzyme"/>
</dbReference>